<organism evidence="1 2">
    <name type="scientific">Filimonas lacunae</name>
    <dbReference type="NCBI Taxonomy" id="477680"/>
    <lineage>
        <taxon>Bacteria</taxon>
        <taxon>Pseudomonadati</taxon>
        <taxon>Bacteroidota</taxon>
        <taxon>Chitinophagia</taxon>
        <taxon>Chitinophagales</taxon>
        <taxon>Chitinophagaceae</taxon>
        <taxon>Filimonas</taxon>
    </lineage>
</organism>
<dbReference type="AlphaFoldDB" id="A0A1N7QCQ4"/>
<name>A0A1N7QCQ4_9BACT</name>
<reference evidence="2" key="1">
    <citation type="submission" date="2017-01" db="EMBL/GenBank/DDBJ databases">
        <authorList>
            <person name="Varghese N."/>
            <person name="Submissions S."/>
        </authorList>
    </citation>
    <scope>NUCLEOTIDE SEQUENCE [LARGE SCALE GENOMIC DNA]</scope>
    <source>
        <strain evidence="2">DSM 21054</strain>
    </source>
</reference>
<dbReference type="EMBL" id="FTOR01000005">
    <property type="protein sequence ID" value="SIT20668.1"/>
    <property type="molecule type" value="Genomic_DNA"/>
</dbReference>
<gene>
    <name evidence="1" type="ORF">SAMN05421788_10543</name>
</gene>
<accession>A0A1N7QCQ4</accession>
<keyword evidence="2" id="KW-1185">Reference proteome</keyword>
<protein>
    <submittedName>
        <fullName evidence="1">Uncharacterized protein</fullName>
    </submittedName>
</protein>
<sequence>MDEPYKGAAKPEKRDADKYHFFYGYSFSESIFI</sequence>
<proteinExistence type="predicted"/>
<evidence type="ECO:0000313" key="2">
    <source>
        <dbReference type="Proteomes" id="UP000186917"/>
    </source>
</evidence>
<dbReference type="STRING" id="477680.SAMN05421788_10543"/>
<dbReference type="Proteomes" id="UP000186917">
    <property type="component" value="Unassembled WGS sequence"/>
</dbReference>
<evidence type="ECO:0000313" key="1">
    <source>
        <dbReference type="EMBL" id="SIT20668.1"/>
    </source>
</evidence>